<feature type="region of interest" description="Disordered" evidence="1">
    <location>
        <begin position="1"/>
        <end position="36"/>
    </location>
</feature>
<comment type="caution">
    <text evidence="2">The sequence shown here is derived from an EMBL/GenBank/DDBJ whole genome shotgun (WGS) entry which is preliminary data.</text>
</comment>
<dbReference type="Proteomes" id="UP001337655">
    <property type="component" value="Unassembled WGS sequence"/>
</dbReference>
<dbReference type="GeneID" id="89923141"/>
<sequence length="159" mass="18243">MAGTKKRKEPDGPGTPQQKKKKWSGRMLSSGKKGNTLTEINSRSRLLSLPAEIRNRIWSYALCEESLHIHQHPENGRRSPKISAYSDARRYFLDRLPVSGKFDSTETSVLTMSRDWYPEEKVYKCEQMPALSAELEAKLLGREVVEDEEDDDDQKEEGE</sequence>
<dbReference type="AlphaFoldDB" id="A0AAV9PQW7"/>
<dbReference type="RefSeq" id="XP_064663381.1">
    <property type="nucleotide sequence ID" value="XM_064799054.1"/>
</dbReference>
<name>A0AAV9PQW7_9PEZI</name>
<evidence type="ECO:0000313" key="3">
    <source>
        <dbReference type="Proteomes" id="UP001337655"/>
    </source>
</evidence>
<keyword evidence="3" id="KW-1185">Reference proteome</keyword>
<evidence type="ECO:0000313" key="2">
    <source>
        <dbReference type="EMBL" id="KAK5174712.1"/>
    </source>
</evidence>
<reference evidence="2 3" key="1">
    <citation type="submission" date="2023-08" db="EMBL/GenBank/DDBJ databases">
        <title>Black Yeasts Isolated from many extreme environments.</title>
        <authorList>
            <person name="Coleine C."/>
            <person name="Stajich J.E."/>
            <person name="Selbmann L."/>
        </authorList>
    </citation>
    <scope>NUCLEOTIDE SEQUENCE [LARGE SCALE GENOMIC DNA]</scope>
    <source>
        <strain evidence="2 3">CCFEE 5935</strain>
    </source>
</reference>
<accession>A0AAV9PQW7</accession>
<dbReference type="EMBL" id="JAVRRT010000002">
    <property type="protein sequence ID" value="KAK5174712.1"/>
    <property type="molecule type" value="Genomic_DNA"/>
</dbReference>
<protein>
    <submittedName>
        <fullName evidence="2">Uncharacterized protein</fullName>
    </submittedName>
</protein>
<evidence type="ECO:0000256" key="1">
    <source>
        <dbReference type="SAM" id="MobiDB-lite"/>
    </source>
</evidence>
<proteinExistence type="predicted"/>
<organism evidence="2 3">
    <name type="scientific">Saxophila tyrrhenica</name>
    <dbReference type="NCBI Taxonomy" id="1690608"/>
    <lineage>
        <taxon>Eukaryota</taxon>
        <taxon>Fungi</taxon>
        <taxon>Dikarya</taxon>
        <taxon>Ascomycota</taxon>
        <taxon>Pezizomycotina</taxon>
        <taxon>Dothideomycetes</taxon>
        <taxon>Dothideomycetidae</taxon>
        <taxon>Mycosphaerellales</taxon>
        <taxon>Extremaceae</taxon>
        <taxon>Saxophila</taxon>
    </lineage>
</organism>
<gene>
    <name evidence="2" type="ORF">LTR77_001794</name>
</gene>